<evidence type="ECO:0000256" key="1">
    <source>
        <dbReference type="SAM" id="MobiDB-lite"/>
    </source>
</evidence>
<sequence length="104" mass="10818">MSHSAANHFVHIPDASCPDTRSAEPKLDDMFPDTHSAEHNPVPSAVPKTGSAEPDSKVVPIAVLDAHSTERKADIVPGAGSAEPGPEMVHNKPNVCSAEHNPGA</sequence>
<feature type="region of interest" description="Disordered" evidence="1">
    <location>
        <begin position="1"/>
        <end position="57"/>
    </location>
</feature>
<evidence type="ECO:0000313" key="3">
    <source>
        <dbReference type="Proteomes" id="UP000076871"/>
    </source>
</evidence>
<gene>
    <name evidence="2" type="ORF">LAESUDRAFT_753893</name>
</gene>
<name>A0A165IBK9_9APHY</name>
<dbReference type="RefSeq" id="XP_040770363.1">
    <property type="nucleotide sequence ID" value="XM_040911815.1"/>
</dbReference>
<feature type="region of interest" description="Disordered" evidence="1">
    <location>
        <begin position="69"/>
        <end position="104"/>
    </location>
</feature>
<evidence type="ECO:0000313" key="2">
    <source>
        <dbReference type="EMBL" id="KZT12853.1"/>
    </source>
</evidence>
<proteinExistence type="predicted"/>
<dbReference type="Proteomes" id="UP000076871">
    <property type="component" value="Unassembled WGS sequence"/>
</dbReference>
<accession>A0A165IBK9</accession>
<protein>
    <submittedName>
        <fullName evidence="2">Uncharacterized protein</fullName>
    </submittedName>
</protein>
<organism evidence="2 3">
    <name type="scientific">Laetiporus sulphureus 93-53</name>
    <dbReference type="NCBI Taxonomy" id="1314785"/>
    <lineage>
        <taxon>Eukaryota</taxon>
        <taxon>Fungi</taxon>
        <taxon>Dikarya</taxon>
        <taxon>Basidiomycota</taxon>
        <taxon>Agaricomycotina</taxon>
        <taxon>Agaricomycetes</taxon>
        <taxon>Polyporales</taxon>
        <taxon>Laetiporus</taxon>
    </lineage>
</organism>
<reference evidence="2 3" key="1">
    <citation type="journal article" date="2016" name="Mol. Biol. Evol.">
        <title>Comparative Genomics of Early-Diverging Mushroom-Forming Fungi Provides Insights into the Origins of Lignocellulose Decay Capabilities.</title>
        <authorList>
            <person name="Nagy L.G."/>
            <person name="Riley R."/>
            <person name="Tritt A."/>
            <person name="Adam C."/>
            <person name="Daum C."/>
            <person name="Floudas D."/>
            <person name="Sun H."/>
            <person name="Yadav J.S."/>
            <person name="Pangilinan J."/>
            <person name="Larsson K.H."/>
            <person name="Matsuura K."/>
            <person name="Barry K."/>
            <person name="Labutti K."/>
            <person name="Kuo R."/>
            <person name="Ohm R.A."/>
            <person name="Bhattacharya S.S."/>
            <person name="Shirouzu T."/>
            <person name="Yoshinaga Y."/>
            <person name="Martin F.M."/>
            <person name="Grigoriev I.V."/>
            <person name="Hibbett D.S."/>
        </authorList>
    </citation>
    <scope>NUCLEOTIDE SEQUENCE [LARGE SCALE GENOMIC DNA]</scope>
    <source>
        <strain evidence="2 3">93-53</strain>
    </source>
</reference>
<dbReference type="InParanoid" id="A0A165IBK9"/>
<dbReference type="AlphaFoldDB" id="A0A165IBK9"/>
<dbReference type="GeneID" id="63828843"/>
<keyword evidence="3" id="KW-1185">Reference proteome</keyword>
<dbReference type="EMBL" id="KV427605">
    <property type="protein sequence ID" value="KZT12853.1"/>
    <property type="molecule type" value="Genomic_DNA"/>
</dbReference>